<evidence type="ECO:0000256" key="1">
    <source>
        <dbReference type="ARBA" id="ARBA00022553"/>
    </source>
</evidence>
<dbReference type="EMBL" id="JAJAQC010000017">
    <property type="protein sequence ID" value="MDA0565092.1"/>
    <property type="molecule type" value="Genomic_DNA"/>
</dbReference>
<name>A0A9X3SEL4_9ACTN</name>
<keyword evidence="5" id="KW-1185">Reference proteome</keyword>
<comment type="caution">
    <text evidence="4">The sequence shown here is derived from an EMBL/GenBank/DDBJ whole genome shotgun (WGS) entry which is preliminary data.</text>
</comment>
<dbReference type="RefSeq" id="WP_270072372.1">
    <property type="nucleotide sequence ID" value="NZ_JAJAQC010000017.1"/>
</dbReference>
<organism evidence="4 5">
    <name type="scientific">Streptomonospora mangrovi</name>
    <dbReference type="NCBI Taxonomy" id="2883123"/>
    <lineage>
        <taxon>Bacteria</taxon>
        <taxon>Bacillati</taxon>
        <taxon>Actinomycetota</taxon>
        <taxon>Actinomycetes</taxon>
        <taxon>Streptosporangiales</taxon>
        <taxon>Nocardiopsidaceae</taxon>
        <taxon>Streptomonospora</taxon>
    </lineage>
</organism>
<dbReference type="Proteomes" id="UP001140076">
    <property type="component" value="Unassembled WGS sequence"/>
</dbReference>
<feature type="domain" description="FHA" evidence="3">
    <location>
        <begin position="145"/>
        <end position="204"/>
    </location>
</feature>
<dbReference type="Pfam" id="PF00498">
    <property type="entry name" value="FHA"/>
    <property type="match status" value="1"/>
</dbReference>
<evidence type="ECO:0000313" key="4">
    <source>
        <dbReference type="EMBL" id="MDA0565092.1"/>
    </source>
</evidence>
<dbReference type="AlphaFoldDB" id="A0A9X3SEL4"/>
<dbReference type="CDD" id="cd00060">
    <property type="entry name" value="FHA"/>
    <property type="match status" value="1"/>
</dbReference>
<gene>
    <name evidence="4" type="ORF">LG943_12285</name>
</gene>
<proteinExistence type="predicted"/>
<accession>A0A9X3SEL4</accession>
<keyword evidence="1" id="KW-0597">Phosphoprotein</keyword>
<dbReference type="Gene3D" id="2.60.200.20">
    <property type="match status" value="1"/>
</dbReference>
<evidence type="ECO:0000259" key="3">
    <source>
        <dbReference type="PROSITE" id="PS50006"/>
    </source>
</evidence>
<dbReference type="InterPro" id="IPR008984">
    <property type="entry name" value="SMAD_FHA_dom_sf"/>
</dbReference>
<dbReference type="InterPro" id="IPR000253">
    <property type="entry name" value="FHA_dom"/>
</dbReference>
<evidence type="ECO:0000256" key="2">
    <source>
        <dbReference type="SAM" id="MobiDB-lite"/>
    </source>
</evidence>
<dbReference type="SUPFAM" id="SSF49879">
    <property type="entry name" value="SMAD/FHA domain"/>
    <property type="match status" value="1"/>
</dbReference>
<dbReference type="PROSITE" id="PS50006">
    <property type="entry name" value="FHA_DOMAIN"/>
    <property type="match status" value="1"/>
</dbReference>
<protein>
    <submittedName>
        <fullName evidence="4">FHA domain-containing protein</fullName>
    </submittedName>
</protein>
<reference evidence="4" key="1">
    <citation type="submission" date="2021-10" db="EMBL/GenBank/DDBJ databases">
        <title>Streptomonospora sp. nov., isolated from mangrove soil.</title>
        <authorList>
            <person name="Chen X."/>
            <person name="Ge X."/>
            <person name="Liu W."/>
        </authorList>
    </citation>
    <scope>NUCLEOTIDE SEQUENCE</scope>
    <source>
        <strain evidence="4">S1-112</strain>
    </source>
</reference>
<feature type="region of interest" description="Disordered" evidence="2">
    <location>
        <begin position="75"/>
        <end position="94"/>
    </location>
</feature>
<evidence type="ECO:0000313" key="5">
    <source>
        <dbReference type="Proteomes" id="UP001140076"/>
    </source>
</evidence>
<dbReference type="SMART" id="SM00240">
    <property type="entry name" value="FHA"/>
    <property type="match status" value="1"/>
</dbReference>
<sequence>MRTCPGGHPSPPDPTCAVCGVLAAAPLGGALAALDDTCPVCGGEREGRYCEGCGHDFTGADQTEASPFPLFSGPMPVRSEPPTPRRHTPAGHDPRAAAADHWWAIITADPAYYQAMADRGLLDPAAIAFPAHAPQRRVPLNRPRVRIGRRSLTRGIHPEIDLSAPPEDPGVSHTHAVLLARPGGTWVLVDEGSMNGTTVNGTDHPVAANVEVPLRESDRIYVGAWTAITLHRQRG</sequence>